<dbReference type="AlphaFoldDB" id="A0A9P5TVL9"/>
<dbReference type="OrthoDB" id="3063971at2759"/>
<protein>
    <submittedName>
        <fullName evidence="1">Uncharacterized protein</fullName>
    </submittedName>
</protein>
<sequence>MACSSRLELLTVQYEPWDCTNEFNHSVFLLFKLPSLKTLRLEKSKLCKDVQGIWDNLEPFTMFLHQTSLQLTSFSIQGFCITDTKLIQILVYLPTLRDLTVDDSHIVPTEFSPISSKFIESLHGHHHSSSLRPRKP</sequence>
<proteinExistence type="predicted"/>
<organism evidence="1 2">
    <name type="scientific">Rhodocollybia butyracea</name>
    <dbReference type="NCBI Taxonomy" id="206335"/>
    <lineage>
        <taxon>Eukaryota</taxon>
        <taxon>Fungi</taxon>
        <taxon>Dikarya</taxon>
        <taxon>Basidiomycota</taxon>
        <taxon>Agaricomycotina</taxon>
        <taxon>Agaricomycetes</taxon>
        <taxon>Agaricomycetidae</taxon>
        <taxon>Agaricales</taxon>
        <taxon>Marasmiineae</taxon>
        <taxon>Omphalotaceae</taxon>
        <taxon>Rhodocollybia</taxon>
    </lineage>
</organism>
<dbReference type="SUPFAM" id="SSF52047">
    <property type="entry name" value="RNI-like"/>
    <property type="match status" value="1"/>
</dbReference>
<evidence type="ECO:0000313" key="2">
    <source>
        <dbReference type="Proteomes" id="UP000772434"/>
    </source>
</evidence>
<name>A0A9P5TVL9_9AGAR</name>
<gene>
    <name evidence="1" type="ORF">BDP27DRAFT_1434861</name>
</gene>
<dbReference type="Proteomes" id="UP000772434">
    <property type="component" value="Unassembled WGS sequence"/>
</dbReference>
<evidence type="ECO:0000313" key="1">
    <source>
        <dbReference type="EMBL" id="KAF9043690.1"/>
    </source>
</evidence>
<reference evidence="1" key="1">
    <citation type="submission" date="2020-11" db="EMBL/GenBank/DDBJ databases">
        <authorList>
            <consortium name="DOE Joint Genome Institute"/>
            <person name="Ahrendt S."/>
            <person name="Riley R."/>
            <person name="Andreopoulos W."/>
            <person name="Labutti K."/>
            <person name="Pangilinan J."/>
            <person name="Ruiz-Duenas F.J."/>
            <person name="Barrasa J.M."/>
            <person name="Sanchez-Garcia M."/>
            <person name="Camarero S."/>
            <person name="Miyauchi S."/>
            <person name="Serrano A."/>
            <person name="Linde D."/>
            <person name="Babiker R."/>
            <person name="Drula E."/>
            <person name="Ayuso-Fernandez I."/>
            <person name="Pacheco R."/>
            <person name="Padilla G."/>
            <person name="Ferreira P."/>
            <person name="Barriuso J."/>
            <person name="Kellner H."/>
            <person name="Castanera R."/>
            <person name="Alfaro M."/>
            <person name="Ramirez L."/>
            <person name="Pisabarro A.G."/>
            <person name="Kuo A."/>
            <person name="Tritt A."/>
            <person name="Lipzen A."/>
            <person name="He G."/>
            <person name="Yan M."/>
            <person name="Ng V."/>
            <person name="Cullen D."/>
            <person name="Martin F."/>
            <person name="Rosso M.-N."/>
            <person name="Henrissat B."/>
            <person name="Hibbett D."/>
            <person name="Martinez A.T."/>
            <person name="Grigoriev I.V."/>
        </authorList>
    </citation>
    <scope>NUCLEOTIDE SEQUENCE</scope>
    <source>
        <strain evidence="1">AH 40177</strain>
    </source>
</reference>
<dbReference type="EMBL" id="JADNRY010000533">
    <property type="protein sequence ID" value="KAF9043690.1"/>
    <property type="molecule type" value="Genomic_DNA"/>
</dbReference>
<comment type="caution">
    <text evidence="1">The sequence shown here is derived from an EMBL/GenBank/DDBJ whole genome shotgun (WGS) entry which is preliminary data.</text>
</comment>
<accession>A0A9P5TVL9</accession>
<keyword evidence="2" id="KW-1185">Reference proteome</keyword>